<sequence length="126" mass="13513">MQATAHPPDSGGGGAASFPPRPQRHRVTLAAPPPTTPSPPRPRAHSSPLPPKGSWRGSGGGGGVYVIASLEDLVFRRYNFSVYIKLDLIWRLQGCRAALDVADGVDMCVQPRDVGRWQAQCVEGEE</sequence>
<name>A0A5B7GD32_PORTR</name>
<dbReference type="EMBL" id="VSRR010013234">
    <property type="protein sequence ID" value="MPC55499.1"/>
    <property type="molecule type" value="Genomic_DNA"/>
</dbReference>
<evidence type="ECO:0000256" key="1">
    <source>
        <dbReference type="SAM" id="MobiDB-lite"/>
    </source>
</evidence>
<dbReference type="Proteomes" id="UP000324222">
    <property type="component" value="Unassembled WGS sequence"/>
</dbReference>
<keyword evidence="3" id="KW-1185">Reference proteome</keyword>
<reference evidence="2 3" key="1">
    <citation type="submission" date="2019-05" db="EMBL/GenBank/DDBJ databases">
        <title>Another draft genome of Portunus trituberculatus and its Hox gene families provides insights of decapod evolution.</title>
        <authorList>
            <person name="Jeong J.-H."/>
            <person name="Song I."/>
            <person name="Kim S."/>
            <person name="Choi T."/>
            <person name="Kim D."/>
            <person name="Ryu S."/>
            <person name="Kim W."/>
        </authorList>
    </citation>
    <scope>NUCLEOTIDE SEQUENCE [LARGE SCALE GENOMIC DNA]</scope>
    <source>
        <tissue evidence="2">Muscle</tissue>
    </source>
</reference>
<accession>A0A5B7GD32</accession>
<evidence type="ECO:0000313" key="2">
    <source>
        <dbReference type="EMBL" id="MPC55499.1"/>
    </source>
</evidence>
<organism evidence="2 3">
    <name type="scientific">Portunus trituberculatus</name>
    <name type="common">Swimming crab</name>
    <name type="synonym">Neptunus trituberculatus</name>
    <dbReference type="NCBI Taxonomy" id="210409"/>
    <lineage>
        <taxon>Eukaryota</taxon>
        <taxon>Metazoa</taxon>
        <taxon>Ecdysozoa</taxon>
        <taxon>Arthropoda</taxon>
        <taxon>Crustacea</taxon>
        <taxon>Multicrustacea</taxon>
        <taxon>Malacostraca</taxon>
        <taxon>Eumalacostraca</taxon>
        <taxon>Eucarida</taxon>
        <taxon>Decapoda</taxon>
        <taxon>Pleocyemata</taxon>
        <taxon>Brachyura</taxon>
        <taxon>Eubrachyura</taxon>
        <taxon>Portunoidea</taxon>
        <taxon>Portunidae</taxon>
        <taxon>Portuninae</taxon>
        <taxon>Portunus</taxon>
    </lineage>
</organism>
<protein>
    <submittedName>
        <fullName evidence="2">Uncharacterized protein</fullName>
    </submittedName>
</protein>
<feature type="region of interest" description="Disordered" evidence="1">
    <location>
        <begin position="1"/>
        <end position="58"/>
    </location>
</feature>
<evidence type="ECO:0000313" key="3">
    <source>
        <dbReference type="Proteomes" id="UP000324222"/>
    </source>
</evidence>
<gene>
    <name evidence="2" type="ORF">E2C01_049437</name>
</gene>
<proteinExistence type="predicted"/>
<dbReference type="AlphaFoldDB" id="A0A5B7GD32"/>
<feature type="compositionally biased region" description="Pro residues" evidence="1">
    <location>
        <begin position="31"/>
        <end position="41"/>
    </location>
</feature>
<comment type="caution">
    <text evidence="2">The sequence shown here is derived from an EMBL/GenBank/DDBJ whole genome shotgun (WGS) entry which is preliminary data.</text>
</comment>